<evidence type="ECO:0000313" key="3">
    <source>
        <dbReference type="Proteomes" id="UP001177744"/>
    </source>
</evidence>
<gene>
    <name evidence="2" type="ORF">QTO34_019273</name>
</gene>
<dbReference type="AlphaFoldDB" id="A0AA40HWE6"/>
<evidence type="ECO:0000313" key="2">
    <source>
        <dbReference type="EMBL" id="KAK1338619.1"/>
    </source>
</evidence>
<feature type="region of interest" description="Disordered" evidence="1">
    <location>
        <begin position="1"/>
        <end position="22"/>
    </location>
</feature>
<dbReference type="InterPro" id="IPR043502">
    <property type="entry name" value="DNA/RNA_pol_sf"/>
</dbReference>
<accession>A0AA40HWE6</accession>
<reference evidence="2" key="1">
    <citation type="submission" date="2023-06" db="EMBL/GenBank/DDBJ databases">
        <title>Reference genome for the Northern bat (Eptesicus nilssonii), a most northern bat species.</title>
        <authorList>
            <person name="Laine V.N."/>
            <person name="Pulliainen A.T."/>
            <person name="Lilley T.M."/>
        </authorList>
    </citation>
    <scope>NUCLEOTIDE SEQUENCE</scope>
    <source>
        <strain evidence="2">BLF_Eptnil</strain>
        <tissue evidence="2">Kidney</tissue>
    </source>
</reference>
<keyword evidence="3" id="KW-1185">Reference proteome</keyword>
<dbReference type="EMBL" id="JAULJE010000009">
    <property type="protein sequence ID" value="KAK1338619.1"/>
    <property type="molecule type" value="Genomic_DNA"/>
</dbReference>
<dbReference type="Proteomes" id="UP001177744">
    <property type="component" value="Unassembled WGS sequence"/>
</dbReference>
<protein>
    <submittedName>
        <fullName evidence="2">Uncharacterized protein</fullName>
    </submittedName>
</protein>
<comment type="caution">
    <text evidence="2">The sequence shown here is derived from an EMBL/GenBank/DDBJ whole genome shotgun (WGS) entry which is preliminary data.</text>
</comment>
<evidence type="ECO:0000256" key="1">
    <source>
        <dbReference type="SAM" id="MobiDB-lite"/>
    </source>
</evidence>
<proteinExistence type="predicted"/>
<sequence length="139" mass="15787">MAHEEWNKNHCPVGNWKGQGHRGSRGCWKCGENGRIVLWCGKELERPGSQVPARPSSWPPAYLHEKEFSKHNVFRSASIPVVLDGLEGRTRLRTGVLAPSSQPLFAFEWENPTTGTKEEFTWTRLPQGFKNPLTLLEVH</sequence>
<organism evidence="2 3">
    <name type="scientific">Cnephaeus nilssonii</name>
    <name type="common">Northern bat</name>
    <name type="synonym">Eptesicus nilssonii</name>
    <dbReference type="NCBI Taxonomy" id="3371016"/>
    <lineage>
        <taxon>Eukaryota</taxon>
        <taxon>Metazoa</taxon>
        <taxon>Chordata</taxon>
        <taxon>Craniata</taxon>
        <taxon>Vertebrata</taxon>
        <taxon>Euteleostomi</taxon>
        <taxon>Mammalia</taxon>
        <taxon>Eutheria</taxon>
        <taxon>Laurasiatheria</taxon>
        <taxon>Chiroptera</taxon>
        <taxon>Yangochiroptera</taxon>
        <taxon>Vespertilionidae</taxon>
        <taxon>Cnephaeus</taxon>
    </lineage>
</organism>
<name>A0AA40HWE6_CNENI</name>
<dbReference type="SUPFAM" id="SSF56672">
    <property type="entry name" value="DNA/RNA polymerases"/>
    <property type="match status" value="1"/>
</dbReference>